<accession>A0A916ZST0</accession>
<keyword evidence="3" id="KW-1185">Reference proteome</keyword>
<feature type="transmembrane region" description="Helical" evidence="1">
    <location>
        <begin position="6"/>
        <end position="23"/>
    </location>
</feature>
<comment type="caution">
    <text evidence="2">The sequence shown here is derived from an EMBL/GenBank/DDBJ whole genome shotgun (WGS) entry which is preliminary data.</text>
</comment>
<reference evidence="2 3" key="1">
    <citation type="journal article" date="2014" name="Int. J. Syst. Evol. Microbiol.">
        <title>Complete genome sequence of Corynebacterium casei LMG S-19264T (=DSM 44701T), isolated from a smear-ripened cheese.</title>
        <authorList>
            <consortium name="US DOE Joint Genome Institute (JGI-PGF)"/>
            <person name="Walter F."/>
            <person name="Albersmeier A."/>
            <person name="Kalinowski J."/>
            <person name="Ruckert C."/>
        </authorList>
    </citation>
    <scope>NUCLEOTIDE SEQUENCE [LARGE SCALE GENOMIC DNA]</scope>
    <source>
        <strain evidence="2 3">CGMCC 1.12925</strain>
    </source>
</reference>
<keyword evidence="1" id="KW-0472">Membrane</keyword>
<gene>
    <name evidence="2" type="ORF">GCM10010831_12220</name>
</gene>
<dbReference type="EMBL" id="BMGL01000006">
    <property type="protein sequence ID" value="GGE12344.1"/>
    <property type="molecule type" value="Genomic_DNA"/>
</dbReference>
<sequence length="108" mass="12510">MFQPIIHYFLHFAAIAIIAYLYWPSNWKKAYLILLATMLVDVDHLWANPIFDPDRCSIGFHTFHSYPAIVVYLLGAVFVKQKILRLIFIGLLFHMFTDGVDCLLTAYG</sequence>
<keyword evidence="1" id="KW-0812">Transmembrane</keyword>
<organism evidence="2 3">
    <name type="scientific">Psychroflexus salis</name>
    <dbReference type="NCBI Taxonomy" id="1526574"/>
    <lineage>
        <taxon>Bacteria</taxon>
        <taxon>Pseudomonadati</taxon>
        <taxon>Bacteroidota</taxon>
        <taxon>Flavobacteriia</taxon>
        <taxon>Flavobacteriales</taxon>
        <taxon>Flavobacteriaceae</taxon>
        <taxon>Psychroflexus</taxon>
    </lineage>
</organism>
<dbReference type="Proteomes" id="UP000599688">
    <property type="component" value="Unassembled WGS sequence"/>
</dbReference>
<feature type="transmembrane region" description="Helical" evidence="1">
    <location>
        <begin position="30"/>
        <end position="46"/>
    </location>
</feature>
<feature type="transmembrane region" description="Helical" evidence="1">
    <location>
        <begin position="86"/>
        <end position="107"/>
    </location>
</feature>
<name>A0A916ZST0_9FLAO</name>
<protein>
    <submittedName>
        <fullName evidence="2">Uncharacterized protein</fullName>
    </submittedName>
</protein>
<evidence type="ECO:0000313" key="3">
    <source>
        <dbReference type="Proteomes" id="UP000599688"/>
    </source>
</evidence>
<proteinExistence type="predicted"/>
<dbReference type="InterPro" id="IPR046125">
    <property type="entry name" value="DUF6122"/>
</dbReference>
<feature type="transmembrane region" description="Helical" evidence="1">
    <location>
        <begin position="58"/>
        <end position="79"/>
    </location>
</feature>
<dbReference type="RefSeq" id="WP_188405929.1">
    <property type="nucleotide sequence ID" value="NZ_BMGL01000006.1"/>
</dbReference>
<dbReference type="AlphaFoldDB" id="A0A916ZST0"/>
<dbReference type="Pfam" id="PF19617">
    <property type="entry name" value="DUF6122"/>
    <property type="match status" value="1"/>
</dbReference>
<keyword evidence="1" id="KW-1133">Transmembrane helix</keyword>
<evidence type="ECO:0000256" key="1">
    <source>
        <dbReference type="SAM" id="Phobius"/>
    </source>
</evidence>
<evidence type="ECO:0000313" key="2">
    <source>
        <dbReference type="EMBL" id="GGE12344.1"/>
    </source>
</evidence>